<dbReference type="STRING" id="1827387.A4S15_11440"/>
<keyword evidence="2 9" id="KW-0813">Transport</keyword>
<dbReference type="PANTHER" id="PTHR35011:SF4">
    <property type="entry name" value="SLL1102 PROTEIN"/>
    <property type="match status" value="1"/>
</dbReference>
<keyword evidence="3" id="KW-1003">Cell membrane</keyword>
<protein>
    <recommendedName>
        <fullName evidence="9">TRAP transporter small permease protein</fullName>
    </recommendedName>
</protein>
<dbReference type="InterPro" id="IPR007387">
    <property type="entry name" value="TRAP_DctQ"/>
</dbReference>
<accession>A0A1W9HVU9</accession>
<dbReference type="Pfam" id="PF04290">
    <property type="entry name" value="DctQ"/>
    <property type="match status" value="1"/>
</dbReference>
<feature type="transmembrane region" description="Helical" evidence="9">
    <location>
        <begin position="130"/>
        <end position="151"/>
    </location>
</feature>
<dbReference type="Proteomes" id="UP000192872">
    <property type="component" value="Unassembled WGS sequence"/>
</dbReference>
<organism evidence="11 12">
    <name type="scientific">Candidatus Raskinella chloraquaticus</name>
    <dbReference type="NCBI Taxonomy" id="1951219"/>
    <lineage>
        <taxon>Bacteria</taxon>
        <taxon>Pseudomonadati</taxon>
        <taxon>Pseudomonadota</taxon>
        <taxon>Alphaproteobacteria</taxon>
        <taxon>Hyphomicrobiales</taxon>
        <taxon>Phreatobacteraceae</taxon>
        <taxon>Candidatus Raskinella</taxon>
    </lineage>
</organism>
<reference evidence="11 12" key="1">
    <citation type="journal article" date="2017" name="Water Res.">
        <title>Comammox in drinking water systems.</title>
        <authorList>
            <person name="Wang Y."/>
            <person name="Ma L."/>
            <person name="Mao Y."/>
            <person name="Jiang X."/>
            <person name="Xia Y."/>
            <person name="Yu K."/>
            <person name="Li B."/>
            <person name="Zhang T."/>
        </authorList>
    </citation>
    <scope>NUCLEOTIDE SEQUENCE [LARGE SCALE GENOMIC DNA]</scope>
    <source>
        <strain evidence="11">SG_bin8</strain>
    </source>
</reference>
<dbReference type="AlphaFoldDB" id="A0A1W9HVU9"/>
<comment type="caution">
    <text evidence="11">The sequence shown here is derived from an EMBL/GenBank/DDBJ whole genome shotgun (WGS) entry which is preliminary data.</text>
</comment>
<evidence type="ECO:0000256" key="3">
    <source>
        <dbReference type="ARBA" id="ARBA00022475"/>
    </source>
</evidence>
<dbReference type="PANTHER" id="PTHR35011">
    <property type="entry name" value="2,3-DIKETO-L-GULONATE TRAP TRANSPORTER SMALL PERMEASE PROTEIN YIAM"/>
    <property type="match status" value="1"/>
</dbReference>
<feature type="transmembrane region" description="Helical" evidence="9">
    <location>
        <begin position="55"/>
        <end position="72"/>
    </location>
</feature>
<proteinExistence type="inferred from homology"/>
<dbReference type="GO" id="GO:0005886">
    <property type="term" value="C:plasma membrane"/>
    <property type="evidence" value="ECO:0007669"/>
    <property type="project" value="UniProtKB-SubCell"/>
</dbReference>
<evidence type="ECO:0000256" key="6">
    <source>
        <dbReference type="ARBA" id="ARBA00022989"/>
    </source>
</evidence>
<gene>
    <name evidence="11" type="ORF">A4S15_11440</name>
</gene>
<feature type="transmembrane region" description="Helical" evidence="9">
    <location>
        <begin position="21"/>
        <end position="43"/>
    </location>
</feature>
<comment type="subunit">
    <text evidence="9">The complex comprises the extracytoplasmic solute receptor protein and the two transmembrane proteins.</text>
</comment>
<dbReference type="GO" id="GO:0022857">
    <property type="term" value="F:transmembrane transporter activity"/>
    <property type="evidence" value="ECO:0007669"/>
    <property type="project" value="UniProtKB-UniRule"/>
</dbReference>
<evidence type="ECO:0000256" key="1">
    <source>
        <dbReference type="ARBA" id="ARBA00004429"/>
    </source>
</evidence>
<evidence type="ECO:0000256" key="4">
    <source>
        <dbReference type="ARBA" id="ARBA00022519"/>
    </source>
</evidence>
<evidence type="ECO:0000256" key="9">
    <source>
        <dbReference type="RuleBase" id="RU369079"/>
    </source>
</evidence>
<dbReference type="InterPro" id="IPR055348">
    <property type="entry name" value="DctQ"/>
</dbReference>
<name>A0A1W9HVU9_9HYPH</name>
<evidence type="ECO:0000313" key="11">
    <source>
        <dbReference type="EMBL" id="OQW51432.1"/>
    </source>
</evidence>
<comment type="similarity">
    <text evidence="8 9">Belongs to the TRAP transporter small permease family.</text>
</comment>
<evidence type="ECO:0000256" key="2">
    <source>
        <dbReference type="ARBA" id="ARBA00022448"/>
    </source>
</evidence>
<dbReference type="EMBL" id="LWDL01000019">
    <property type="protein sequence ID" value="OQW51432.1"/>
    <property type="molecule type" value="Genomic_DNA"/>
</dbReference>
<keyword evidence="4 9" id="KW-0997">Cell inner membrane</keyword>
<evidence type="ECO:0000256" key="8">
    <source>
        <dbReference type="ARBA" id="ARBA00038436"/>
    </source>
</evidence>
<evidence type="ECO:0000313" key="12">
    <source>
        <dbReference type="Proteomes" id="UP000192872"/>
    </source>
</evidence>
<sequence>MGAFLALSRAIDGMTTWVGRIVAWAIFAAVIVSTGNAIVRKLFDQSSNSWLELQWYLFGAVFMLCSAWTLLANEHIRIDIVNNLLPVRTRNWIDVIGHVLFLLPLTVLMVWTCTPFVLKSFQANEQSLNAGGLIVWPAKAIILVGFAMLLLQGISELIKRVAIMRGELEDVHGGGHHAMAEAEAQRLLEQAKAAGLALELDGQKS</sequence>
<feature type="transmembrane region" description="Helical" evidence="9">
    <location>
        <begin position="92"/>
        <end position="118"/>
    </location>
</feature>
<comment type="subcellular location">
    <subcellularLocation>
        <location evidence="1 9">Cell inner membrane</location>
        <topology evidence="1 9">Multi-pass membrane protein</topology>
    </subcellularLocation>
</comment>
<comment type="function">
    <text evidence="9">Part of the tripartite ATP-independent periplasmic (TRAP) transport system.</text>
</comment>
<feature type="domain" description="Tripartite ATP-independent periplasmic transporters DctQ component" evidence="10">
    <location>
        <begin position="30"/>
        <end position="161"/>
    </location>
</feature>
<keyword evidence="7 9" id="KW-0472">Membrane</keyword>
<keyword evidence="5 9" id="KW-0812">Transmembrane</keyword>
<keyword evidence="6 9" id="KW-1133">Transmembrane helix</keyword>
<evidence type="ECO:0000256" key="7">
    <source>
        <dbReference type="ARBA" id="ARBA00023136"/>
    </source>
</evidence>
<evidence type="ECO:0000259" key="10">
    <source>
        <dbReference type="Pfam" id="PF04290"/>
    </source>
</evidence>
<evidence type="ECO:0000256" key="5">
    <source>
        <dbReference type="ARBA" id="ARBA00022692"/>
    </source>
</evidence>